<dbReference type="OrthoDB" id="7355832at2"/>
<feature type="domain" description="Enoyl reductase (ER)" evidence="1">
    <location>
        <begin position="10"/>
        <end position="320"/>
    </location>
</feature>
<name>A0A4R6AV19_9RHOB</name>
<gene>
    <name evidence="2" type="ORF">E2L05_14015</name>
</gene>
<dbReference type="RefSeq" id="WP_133343531.1">
    <property type="nucleotide sequence ID" value="NZ_SMZO01000035.1"/>
</dbReference>
<dbReference type="EMBL" id="SMZO01000035">
    <property type="protein sequence ID" value="TDL86086.1"/>
    <property type="molecule type" value="Genomic_DNA"/>
</dbReference>
<dbReference type="PANTHER" id="PTHR44013">
    <property type="entry name" value="ZINC-TYPE ALCOHOL DEHYDROGENASE-LIKE PROTEIN C16A3.02C"/>
    <property type="match status" value="1"/>
</dbReference>
<protein>
    <submittedName>
        <fullName evidence="2">NAD(P)-dependent alcohol dehydrogenase</fullName>
    </submittedName>
</protein>
<reference evidence="2 3" key="1">
    <citation type="submission" date="2019-03" db="EMBL/GenBank/DDBJ databases">
        <title>Rhodobacteraceae bacterium SM1902, a new member of the family Rhodobacteraceae isolated from Yantai.</title>
        <authorList>
            <person name="Sun Y."/>
        </authorList>
    </citation>
    <scope>NUCLEOTIDE SEQUENCE [LARGE SCALE GENOMIC DNA]</scope>
    <source>
        <strain evidence="2 3">SM1902</strain>
    </source>
</reference>
<dbReference type="InterPro" id="IPR036291">
    <property type="entry name" value="NAD(P)-bd_dom_sf"/>
</dbReference>
<evidence type="ECO:0000259" key="1">
    <source>
        <dbReference type="SMART" id="SM00829"/>
    </source>
</evidence>
<dbReference type="SMART" id="SM00829">
    <property type="entry name" value="PKS_ER"/>
    <property type="match status" value="1"/>
</dbReference>
<keyword evidence="3" id="KW-1185">Reference proteome</keyword>
<dbReference type="SUPFAM" id="SSF51735">
    <property type="entry name" value="NAD(P)-binding Rossmann-fold domains"/>
    <property type="match status" value="1"/>
</dbReference>
<dbReference type="Pfam" id="PF13602">
    <property type="entry name" value="ADH_zinc_N_2"/>
    <property type="match status" value="1"/>
</dbReference>
<dbReference type="Gene3D" id="3.90.180.10">
    <property type="entry name" value="Medium-chain alcohol dehydrogenases, catalytic domain"/>
    <property type="match status" value="1"/>
</dbReference>
<dbReference type="Gene3D" id="3.40.50.720">
    <property type="entry name" value="NAD(P)-binding Rossmann-like Domain"/>
    <property type="match status" value="1"/>
</dbReference>
<dbReference type="InterPro" id="IPR011032">
    <property type="entry name" value="GroES-like_sf"/>
</dbReference>
<dbReference type="SUPFAM" id="SSF50129">
    <property type="entry name" value="GroES-like"/>
    <property type="match status" value="1"/>
</dbReference>
<proteinExistence type="predicted"/>
<evidence type="ECO:0000313" key="3">
    <source>
        <dbReference type="Proteomes" id="UP000294562"/>
    </source>
</evidence>
<dbReference type="InterPro" id="IPR052733">
    <property type="entry name" value="Chloroplast_QOR"/>
</dbReference>
<dbReference type="Pfam" id="PF08240">
    <property type="entry name" value="ADH_N"/>
    <property type="match status" value="1"/>
</dbReference>
<organism evidence="2 3">
    <name type="scientific">Meridianimarinicoccus aquatilis</name>
    <dbReference type="NCBI Taxonomy" id="2552766"/>
    <lineage>
        <taxon>Bacteria</taxon>
        <taxon>Pseudomonadati</taxon>
        <taxon>Pseudomonadota</taxon>
        <taxon>Alphaproteobacteria</taxon>
        <taxon>Rhodobacterales</taxon>
        <taxon>Paracoccaceae</taxon>
        <taxon>Meridianimarinicoccus</taxon>
    </lineage>
</organism>
<dbReference type="Proteomes" id="UP000294562">
    <property type="component" value="Unassembled WGS sequence"/>
</dbReference>
<evidence type="ECO:0000313" key="2">
    <source>
        <dbReference type="EMBL" id="TDL86086.1"/>
    </source>
</evidence>
<dbReference type="GO" id="GO:0016491">
    <property type="term" value="F:oxidoreductase activity"/>
    <property type="evidence" value="ECO:0007669"/>
    <property type="project" value="InterPro"/>
</dbReference>
<dbReference type="CDD" id="cd08267">
    <property type="entry name" value="MDR1"/>
    <property type="match status" value="1"/>
</dbReference>
<sequence>MKAAVYHRYGPPNVVTVAETPRPVPGPSDVLVEVAATSVTTADWRFRASAFPGGLWIFGRLMSGLRKPRQPVLGRDFSGKIVAVGEEVTRYAVGQSVFGVSLKMGAHAEFLVMPENGVMVPLPEGAAPVDAAALPFGAMSALVFLRDIAQVTLGERVLITGASGGVGVYAVQIAQSLGAEVTAVAGPGREAVLRDLGAAHVLDYTAGPVVWRGDRYDVIFDTVGSLSFAQAKPALANNGRFVPLEFGVQDLMRAIWSWIRGGKRLLLAVAPDRQADLKAVAEMWRDGVLRPVVDARLPLAQIAIAHARVQERHKVGSMVIDMTLAE</sequence>
<dbReference type="PANTHER" id="PTHR44013:SF1">
    <property type="entry name" value="ZINC-TYPE ALCOHOL DEHYDROGENASE-LIKE PROTEIN C16A3.02C"/>
    <property type="match status" value="1"/>
</dbReference>
<comment type="caution">
    <text evidence="2">The sequence shown here is derived from an EMBL/GenBank/DDBJ whole genome shotgun (WGS) entry which is preliminary data.</text>
</comment>
<accession>A0A4R6AV19</accession>
<dbReference type="AlphaFoldDB" id="A0A4R6AV19"/>
<dbReference type="InterPro" id="IPR013154">
    <property type="entry name" value="ADH-like_N"/>
</dbReference>
<dbReference type="InterPro" id="IPR020843">
    <property type="entry name" value="ER"/>
</dbReference>